<sequence>MEKARGRRGAWLQTAMPDSCSSVASLALPVPRHPRHLGLALNLAPPTARDSRPELPRRDQRWKGWRRLGLSEASIVRPSRPESFGDVSESVRGSVVRQRCEWLSVWDAEPGGGSTGGTSHRPDLHKHHLSAATAVPRPPLGAYASTIARGRCLHVNYATCILPADRWSRQVLRRGTDLLSGAKPPESSRLIVV</sequence>
<dbReference type="Proteomes" id="UP000324222">
    <property type="component" value="Unassembled WGS sequence"/>
</dbReference>
<evidence type="ECO:0000313" key="2">
    <source>
        <dbReference type="Proteomes" id="UP000324222"/>
    </source>
</evidence>
<dbReference type="EMBL" id="VSRR010000197">
    <property type="protein sequence ID" value="MPC12094.1"/>
    <property type="molecule type" value="Genomic_DNA"/>
</dbReference>
<proteinExistence type="predicted"/>
<name>A0A5B7CTX0_PORTR</name>
<protein>
    <submittedName>
        <fullName evidence="1">Uncharacterized protein</fullName>
    </submittedName>
</protein>
<accession>A0A5B7CTX0</accession>
<organism evidence="1 2">
    <name type="scientific">Portunus trituberculatus</name>
    <name type="common">Swimming crab</name>
    <name type="synonym">Neptunus trituberculatus</name>
    <dbReference type="NCBI Taxonomy" id="210409"/>
    <lineage>
        <taxon>Eukaryota</taxon>
        <taxon>Metazoa</taxon>
        <taxon>Ecdysozoa</taxon>
        <taxon>Arthropoda</taxon>
        <taxon>Crustacea</taxon>
        <taxon>Multicrustacea</taxon>
        <taxon>Malacostraca</taxon>
        <taxon>Eumalacostraca</taxon>
        <taxon>Eucarida</taxon>
        <taxon>Decapoda</taxon>
        <taxon>Pleocyemata</taxon>
        <taxon>Brachyura</taxon>
        <taxon>Eubrachyura</taxon>
        <taxon>Portunoidea</taxon>
        <taxon>Portunidae</taxon>
        <taxon>Portuninae</taxon>
        <taxon>Portunus</taxon>
    </lineage>
</organism>
<gene>
    <name evidence="1" type="ORF">E2C01_004773</name>
</gene>
<keyword evidence="2" id="KW-1185">Reference proteome</keyword>
<comment type="caution">
    <text evidence="1">The sequence shown here is derived from an EMBL/GenBank/DDBJ whole genome shotgun (WGS) entry which is preliminary data.</text>
</comment>
<dbReference type="AlphaFoldDB" id="A0A5B7CTX0"/>
<evidence type="ECO:0000313" key="1">
    <source>
        <dbReference type="EMBL" id="MPC12094.1"/>
    </source>
</evidence>
<reference evidence="1 2" key="1">
    <citation type="submission" date="2019-05" db="EMBL/GenBank/DDBJ databases">
        <title>Another draft genome of Portunus trituberculatus and its Hox gene families provides insights of decapod evolution.</title>
        <authorList>
            <person name="Jeong J.-H."/>
            <person name="Song I."/>
            <person name="Kim S."/>
            <person name="Choi T."/>
            <person name="Kim D."/>
            <person name="Ryu S."/>
            <person name="Kim W."/>
        </authorList>
    </citation>
    <scope>NUCLEOTIDE SEQUENCE [LARGE SCALE GENOMIC DNA]</scope>
    <source>
        <tissue evidence="1">Muscle</tissue>
    </source>
</reference>